<name>A0A6M4IK73_9BACT</name>
<reference evidence="1 2" key="1">
    <citation type="submission" date="2020-05" db="EMBL/GenBank/DDBJ databases">
        <title>Complete genome sequence of Gemmatimonas greenlandica TET16.</title>
        <authorList>
            <person name="Zeng Y."/>
        </authorList>
    </citation>
    <scope>NUCLEOTIDE SEQUENCE [LARGE SCALE GENOMIC DNA]</scope>
    <source>
        <strain evidence="1 2">TET16</strain>
    </source>
</reference>
<sequence length="167" mass="18234">MSVAIESDVLSYGLKGYSGIVSASFASGLQMALGAGRYDVPTFLLEGDANFDTARWKATATSIQVLRAMYRFHGPMKNGLALGAIVLNQNWRLRGEKLTGETKFQPLSVGVTAGYYIHLGKHLYLYPTTAFTYNTVASGSASLQGQAYRVAKWAPNGSLHMGWEWTR</sequence>
<dbReference type="Proteomes" id="UP000500938">
    <property type="component" value="Chromosome"/>
</dbReference>
<evidence type="ECO:0000313" key="1">
    <source>
        <dbReference type="EMBL" id="QJR34258.1"/>
    </source>
</evidence>
<dbReference type="EMBL" id="CP053085">
    <property type="protein sequence ID" value="QJR34258.1"/>
    <property type="molecule type" value="Genomic_DNA"/>
</dbReference>
<gene>
    <name evidence="1" type="ORF">HKW67_01360</name>
</gene>
<dbReference type="AlphaFoldDB" id="A0A6M4IK73"/>
<dbReference type="RefSeq" id="WP_171223684.1">
    <property type="nucleotide sequence ID" value="NZ_CP053085.1"/>
</dbReference>
<evidence type="ECO:0000313" key="2">
    <source>
        <dbReference type="Proteomes" id="UP000500938"/>
    </source>
</evidence>
<protein>
    <submittedName>
        <fullName evidence="1">Uncharacterized protein</fullName>
    </submittedName>
</protein>
<accession>A0A6M4IK73</accession>
<dbReference type="KEGG" id="ggr:HKW67_01360"/>
<keyword evidence="2" id="KW-1185">Reference proteome</keyword>
<proteinExistence type="predicted"/>
<organism evidence="1 2">
    <name type="scientific">Gemmatimonas groenlandica</name>
    <dbReference type="NCBI Taxonomy" id="2732249"/>
    <lineage>
        <taxon>Bacteria</taxon>
        <taxon>Pseudomonadati</taxon>
        <taxon>Gemmatimonadota</taxon>
        <taxon>Gemmatimonadia</taxon>
        <taxon>Gemmatimonadales</taxon>
        <taxon>Gemmatimonadaceae</taxon>
        <taxon>Gemmatimonas</taxon>
    </lineage>
</organism>